<organism evidence="2 3">
    <name type="scientific">Emiliania huxleyi (strain CCMP1516)</name>
    <dbReference type="NCBI Taxonomy" id="280463"/>
    <lineage>
        <taxon>Eukaryota</taxon>
        <taxon>Haptista</taxon>
        <taxon>Haptophyta</taxon>
        <taxon>Prymnesiophyceae</taxon>
        <taxon>Isochrysidales</taxon>
        <taxon>Noelaerhabdaceae</taxon>
        <taxon>Emiliania</taxon>
    </lineage>
</organism>
<dbReference type="GeneID" id="17264236"/>
<dbReference type="RefSeq" id="XP_005771120.1">
    <property type="nucleotide sequence ID" value="XM_005771063.1"/>
</dbReference>
<dbReference type="KEGG" id="ehx:EMIHUDRAFT_458881"/>
<feature type="region of interest" description="Disordered" evidence="1">
    <location>
        <begin position="84"/>
        <end position="130"/>
    </location>
</feature>
<evidence type="ECO:0000256" key="1">
    <source>
        <dbReference type="SAM" id="MobiDB-lite"/>
    </source>
</evidence>
<reference evidence="3" key="1">
    <citation type="journal article" date="2013" name="Nature">
        <title>Pan genome of the phytoplankton Emiliania underpins its global distribution.</title>
        <authorList>
            <person name="Read B.A."/>
            <person name="Kegel J."/>
            <person name="Klute M.J."/>
            <person name="Kuo A."/>
            <person name="Lefebvre S.C."/>
            <person name="Maumus F."/>
            <person name="Mayer C."/>
            <person name="Miller J."/>
            <person name="Monier A."/>
            <person name="Salamov A."/>
            <person name="Young J."/>
            <person name="Aguilar M."/>
            <person name="Claverie J.M."/>
            <person name="Frickenhaus S."/>
            <person name="Gonzalez K."/>
            <person name="Herman E.K."/>
            <person name="Lin Y.C."/>
            <person name="Napier J."/>
            <person name="Ogata H."/>
            <person name="Sarno A.F."/>
            <person name="Shmutz J."/>
            <person name="Schroeder D."/>
            <person name="de Vargas C."/>
            <person name="Verret F."/>
            <person name="von Dassow P."/>
            <person name="Valentin K."/>
            <person name="Van de Peer Y."/>
            <person name="Wheeler G."/>
            <person name="Dacks J.B."/>
            <person name="Delwiche C.F."/>
            <person name="Dyhrman S.T."/>
            <person name="Glockner G."/>
            <person name="John U."/>
            <person name="Richards T."/>
            <person name="Worden A.Z."/>
            <person name="Zhang X."/>
            <person name="Grigoriev I.V."/>
            <person name="Allen A.E."/>
            <person name="Bidle K."/>
            <person name="Borodovsky M."/>
            <person name="Bowler C."/>
            <person name="Brownlee C."/>
            <person name="Cock J.M."/>
            <person name="Elias M."/>
            <person name="Gladyshev V.N."/>
            <person name="Groth M."/>
            <person name="Guda C."/>
            <person name="Hadaegh A."/>
            <person name="Iglesias-Rodriguez M.D."/>
            <person name="Jenkins J."/>
            <person name="Jones B.M."/>
            <person name="Lawson T."/>
            <person name="Leese F."/>
            <person name="Lindquist E."/>
            <person name="Lobanov A."/>
            <person name="Lomsadze A."/>
            <person name="Malik S.B."/>
            <person name="Marsh M.E."/>
            <person name="Mackinder L."/>
            <person name="Mock T."/>
            <person name="Mueller-Roeber B."/>
            <person name="Pagarete A."/>
            <person name="Parker M."/>
            <person name="Probert I."/>
            <person name="Quesneville H."/>
            <person name="Raines C."/>
            <person name="Rensing S.A."/>
            <person name="Riano-Pachon D.M."/>
            <person name="Richier S."/>
            <person name="Rokitta S."/>
            <person name="Shiraiwa Y."/>
            <person name="Soanes D.M."/>
            <person name="van der Giezen M."/>
            <person name="Wahlund T.M."/>
            <person name="Williams B."/>
            <person name="Wilson W."/>
            <person name="Wolfe G."/>
            <person name="Wurch L.L."/>
        </authorList>
    </citation>
    <scope>NUCLEOTIDE SEQUENCE</scope>
</reference>
<feature type="region of interest" description="Disordered" evidence="1">
    <location>
        <begin position="1"/>
        <end position="71"/>
    </location>
</feature>
<dbReference type="EnsemblProtists" id="EOD18691">
    <property type="protein sequence ID" value="EOD18691"/>
    <property type="gene ID" value="EMIHUDRAFT_458881"/>
</dbReference>
<reference evidence="2" key="2">
    <citation type="submission" date="2024-10" db="UniProtKB">
        <authorList>
            <consortium name="EnsemblProtists"/>
        </authorList>
    </citation>
    <scope>IDENTIFICATION</scope>
</reference>
<dbReference type="AlphaFoldDB" id="A0A0D3J5A6"/>
<sequence>KREDHRRVGAGQSADRRAEGGVRSRRVEHVRGDDGVEAFRPAPGEVGEVRGVAPATGRDAHRRGPLSVEPRILSERLEPAALLPLARPGGERHDRVGVGEHDVFGSQRRSREAHGARAGAQLDDRPAAHN</sequence>
<dbReference type="Proteomes" id="UP000013827">
    <property type="component" value="Unassembled WGS sequence"/>
</dbReference>
<evidence type="ECO:0000313" key="2">
    <source>
        <dbReference type="EnsemblProtists" id="EOD18691"/>
    </source>
</evidence>
<protein>
    <submittedName>
        <fullName evidence="2">Uncharacterized protein</fullName>
    </submittedName>
</protein>
<name>A0A0D3J5A6_EMIH1</name>
<dbReference type="PaxDb" id="2903-EOD18691"/>
<dbReference type="HOGENOM" id="CLU_1943689_0_0_1"/>
<feature type="compositionally biased region" description="Basic and acidic residues" evidence="1">
    <location>
        <begin position="89"/>
        <end position="115"/>
    </location>
</feature>
<accession>A0A0D3J5A6</accession>
<keyword evidence="3" id="KW-1185">Reference proteome</keyword>
<feature type="compositionally biased region" description="Basic and acidic residues" evidence="1">
    <location>
        <begin position="14"/>
        <end position="34"/>
    </location>
</feature>
<evidence type="ECO:0000313" key="3">
    <source>
        <dbReference type="Proteomes" id="UP000013827"/>
    </source>
</evidence>
<proteinExistence type="predicted"/>